<evidence type="ECO:0000259" key="5">
    <source>
        <dbReference type="Pfam" id="PF05678"/>
    </source>
</evidence>
<accession>A0A0C3Y6L5</accession>
<proteinExistence type="predicted"/>
<evidence type="ECO:0000256" key="3">
    <source>
        <dbReference type="ARBA" id="ARBA00023242"/>
    </source>
</evidence>
<dbReference type="InterPro" id="IPR039611">
    <property type="entry name" value="VQ_4/11/13/19/31/33"/>
</dbReference>
<dbReference type="PANTHER" id="PTHR33402:SF22">
    <property type="entry name" value="VQ MOTIF-CONTAINING PROTEIN 31"/>
    <property type="match status" value="1"/>
</dbReference>
<keyword evidence="2" id="KW-0597">Phosphoprotein</keyword>
<evidence type="ECO:0000313" key="6">
    <source>
        <dbReference type="EMBL" id="AET04908.2"/>
    </source>
</evidence>
<comment type="subcellular location">
    <subcellularLocation>
        <location evidence="1">Nucleus</location>
    </subcellularLocation>
</comment>
<dbReference type="STRING" id="3880.G7LGI0"/>
<dbReference type="KEGG" id="mtr:11427089"/>
<name>G7LGI0_MEDTR</name>
<feature type="compositionally biased region" description="Low complexity" evidence="4">
    <location>
        <begin position="92"/>
        <end position="121"/>
    </location>
</feature>
<dbReference type="AlphaFoldDB" id="G7LGI0"/>
<dbReference type="OrthoDB" id="783357at2759"/>
<reference evidence="6 9" key="2">
    <citation type="journal article" date="2014" name="BMC Genomics">
        <title>An improved genome release (version Mt4.0) for the model legume Medicago truncatula.</title>
        <authorList>
            <person name="Tang H."/>
            <person name="Krishnakumar V."/>
            <person name="Bidwell S."/>
            <person name="Rosen B."/>
            <person name="Chan A."/>
            <person name="Zhou S."/>
            <person name="Gentzbittel L."/>
            <person name="Childs K.L."/>
            <person name="Yandell M."/>
            <person name="Gundlach H."/>
            <person name="Mayer K.F."/>
            <person name="Schwartz D.C."/>
            <person name="Town C.D."/>
        </authorList>
    </citation>
    <scope>GENOME REANNOTATION</scope>
    <source>
        <strain evidence="8 9">cv. Jemalong A17</strain>
    </source>
</reference>
<dbReference type="Gramene" id="rna49754">
    <property type="protein sequence ID" value="RHN43214.1"/>
    <property type="gene ID" value="gene49754"/>
</dbReference>
<feature type="compositionally biased region" description="Basic residues" evidence="4">
    <location>
        <begin position="61"/>
        <end position="73"/>
    </location>
</feature>
<reference evidence="7" key="4">
    <citation type="journal article" date="2018" name="Nat. Plants">
        <title>Whole-genome landscape of Medicago truncatula symbiotic genes.</title>
        <authorList>
            <person name="Pecrix Y."/>
            <person name="Gamas P."/>
            <person name="Carrere S."/>
        </authorList>
    </citation>
    <scope>NUCLEOTIDE SEQUENCE</scope>
    <source>
        <tissue evidence="7">Leaves</tissue>
    </source>
</reference>
<dbReference type="PaxDb" id="3880-AET04908"/>
<dbReference type="EnsemblPlants" id="AET04908">
    <property type="protein sequence ID" value="AET04908"/>
    <property type="gene ID" value="MTR_8g095470"/>
</dbReference>
<dbReference type="HOGENOM" id="CLU_069496_1_0_1"/>
<reference evidence="8" key="3">
    <citation type="submission" date="2015-04" db="UniProtKB">
        <authorList>
            <consortium name="EnsemblPlants"/>
        </authorList>
    </citation>
    <scope>IDENTIFICATION</scope>
    <source>
        <strain evidence="8">cv. Jemalong A17</strain>
    </source>
</reference>
<dbReference type="EMBL" id="PSQE01000008">
    <property type="protein sequence ID" value="RHN43214.1"/>
    <property type="molecule type" value="Genomic_DNA"/>
</dbReference>
<accession>G7LGI0</accession>
<keyword evidence="3" id="KW-0539">Nucleus</keyword>
<sequence length="192" mass="21094">MGMEKPPVHGSTTGDCKPLTTFVHTNTGAFREVVQRLTGPSEGNATKEEQTAKVAPITKRTPPKLHERRKCMKPKLEIVKPNLQYHKQPGASPSSKSRNSSFPSSPVSGSGSSSLLPSPTTPSTLFSRLTIMEDEKKQGSVINEINIEEEEKAIKERRFYLHPSPRSKASGFNEPELLNLFPLASPKACEKV</sequence>
<evidence type="ECO:0000256" key="2">
    <source>
        <dbReference type="ARBA" id="ARBA00022553"/>
    </source>
</evidence>
<protein>
    <submittedName>
        <fullName evidence="6">VQ motif protein</fullName>
    </submittedName>
</protein>
<organism evidence="6 9">
    <name type="scientific">Medicago truncatula</name>
    <name type="common">Barrel medic</name>
    <name type="synonym">Medicago tribuloides</name>
    <dbReference type="NCBI Taxonomy" id="3880"/>
    <lineage>
        <taxon>Eukaryota</taxon>
        <taxon>Viridiplantae</taxon>
        <taxon>Streptophyta</taxon>
        <taxon>Embryophyta</taxon>
        <taxon>Tracheophyta</taxon>
        <taxon>Spermatophyta</taxon>
        <taxon>Magnoliopsida</taxon>
        <taxon>eudicotyledons</taxon>
        <taxon>Gunneridae</taxon>
        <taxon>Pentapetalae</taxon>
        <taxon>rosids</taxon>
        <taxon>fabids</taxon>
        <taxon>Fabales</taxon>
        <taxon>Fabaceae</taxon>
        <taxon>Papilionoideae</taxon>
        <taxon>50 kb inversion clade</taxon>
        <taxon>NPAAA clade</taxon>
        <taxon>Hologalegina</taxon>
        <taxon>IRL clade</taxon>
        <taxon>Trifolieae</taxon>
        <taxon>Medicago</taxon>
    </lineage>
</organism>
<evidence type="ECO:0000313" key="8">
    <source>
        <dbReference type="EnsemblPlants" id="AET04908"/>
    </source>
</evidence>
<dbReference type="Pfam" id="PF05678">
    <property type="entry name" value="VQ"/>
    <property type="match status" value="1"/>
</dbReference>
<dbReference type="InterPro" id="IPR008889">
    <property type="entry name" value="VQ"/>
</dbReference>
<dbReference type="PANTHER" id="PTHR33402">
    <property type="entry name" value="VQ MOTIF-CONTAINING PROTEIN 11-LIKE"/>
    <property type="match status" value="1"/>
</dbReference>
<keyword evidence="9" id="KW-1185">Reference proteome</keyword>
<evidence type="ECO:0000313" key="9">
    <source>
        <dbReference type="Proteomes" id="UP000002051"/>
    </source>
</evidence>
<gene>
    <name evidence="8" type="primary">11427089</name>
    <name evidence="6" type="ordered locus">MTR_8g095470</name>
    <name evidence="7" type="ORF">MtrunA17_Chr8g0385371</name>
</gene>
<dbReference type="eggNOG" id="ENOG502S1DP">
    <property type="taxonomic scope" value="Eukaryota"/>
</dbReference>
<evidence type="ECO:0000313" key="7">
    <source>
        <dbReference type="EMBL" id="RHN43214.1"/>
    </source>
</evidence>
<feature type="region of interest" description="Disordered" evidence="4">
    <location>
        <begin position="36"/>
        <end position="121"/>
    </location>
</feature>
<dbReference type="GO" id="GO:0005634">
    <property type="term" value="C:nucleus"/>
    <property type="evidence" value="ECO:0007669"/>
    <property type="project" value="UniProtKB-SubCell"/>
</dbReference>
<dbReference type="Proteomes" id="UP000265566">
    <property type="component" value="Chromosome 8"/>
</dbReference>
<dbReference type="EMBL" id="CM001224">
    <property type="protein sequence ID" value="AET04908.2"/>
    <property type="molecule type" value="Genomic_DNA"/>
</dbReference>
<feature type="domain" description="VQ" evidence="5">
    <location>
        <begin position="20"/>
        <end position="42"/>
    </location>
</feature>
<dbReference type="Proteomes" id="UP000002051">
    <property type="component" value="Chromosome 8"/>
</dbReference>
<reference evidence="6 9" key="1">
    <citation type="journal article" date="2011" name="Nature">
        <title>The Medicago genome provides insight into the evolution of rhizobial symbioses.</title>
        <authorList>
            <person name="Young N.D."/>
            <person name="Debelle F."/>
            <person name="Oldroyd G.E."/>
            <person name="Geurts R."/>
            <person name="Cannon S.B."/>
            <person name="Udvardi M.K."/>
            <person name="Benedito V.A."/>
            <person name="Mayer K.F."/>
            <person name="Gouzy J."/>
            <person name="Schoof H."/>
            <person name="Van de Peer Y."/>
            <person name="Proost S."/>
            <person name="Cook D.R."/>
            <person name="Meyers B.C."/>
            <person name="Spannagl M."/>
            <person name="Cheung F."/>
            <person name="De Mita S."/>
            <person name="Krishnakumar V."/>
            <person name="Gundlach H."/>
            <person name="Zhou S."/>
            <person name="Mudge J."/>
            <person name="Bharti A.K."/>
            <person name="Murray J.D."/>
            <person name="Naoumkina M.A."/>
            <person name="Rosen B."/>
            <person name="Silverstein K.A."/>
            <person name="Tang H."/>
            <person name="Rombauts S."/>
            <person name="Zhao P.X."/>
            <person name="Zhou P."/>
            <person name="Barbe V."/>
            <person name="Bardou P."/>
            <person name="Bechner M."/>
            <person name="Bellec A."/>
            <person name="Berger A."/>
            <person name="Berges H."/>
            <person name="Bidwell S."/>
            <person name="Bisseling T."/>
            <person name="Choisne N."/>
            <person name="Couloux A."/>
            <person name="Denny R."/>
            <person name="Deshpande S."/>
            <person name="Dai X."/>
            <person name="Doyle J.J."/>
            <person name="Dudez A.M."/>
            <person name="Farmer A.D."/>
            <person name="Fouteau S."/>
            <person name="Franken C."/>
            <person name="Gibelin C."/>
            <person name="Gish J."/>
            <person name="Goldstein S."/>
            <person name="Gonzalez A.J."/>
            <person name="Green P.J."/>
            <person name="Hallab A."/>
            <person name="Hartog M."/>
            <person name="Hua A."/>
            <person name="Humphray S.J."/>
            <person name="Jeong D.H."/>
            <person name="Jing Y."/>
            <person name="Jocker A."/>
            <person name="Kenton S.M."/>
            <person name="Kim D.J."/>
            <person name="Klee K."/>
            <person name="Lai H."/>
            <person name="Lang C."/>
            <person name="Lin S."/>
            <person name="Macmil S.L."/>
            <person name="Magdelenat G."/>
            <person name="Matthews L."/>
            <person name="McCorrison J."/>
            <person name="Monaghan E.L."/>
            <person name="Mun J.H."/>
            <person name="Najar F.Z."/>
            <person name="Nicholson C."/>
            <person name="Noirot C."/>
            <person name="O'Bleness M."/>
            <person name="Paule C.R."/>
            <person name="Poulain J."/>
            <person name="Prion F."/>
            <person name="Qin B."/>
            <person name="Qu C."/>
            <person name="Retzel E.F."/>
            <person name="Riddle C."/>
            <person name="Sallet E."/>
            <person name="Samain S."/>
            <person name="Samson N."/>
            <person name="Sanders I."/>
            <person name="Saurat O."/>
            <person name="Scarpelli C."/>
            <person name="Schiex T."/>
            <person name="Segurens B."/>
            <person name="Severin A.J."/>
            <person name="Sherrier D.J."/>
            <person name="Shi R."/>
            <person name="Sims S."/>
            <person name="Singer S.R."/>
            <person name="Sinharoy S."/>
            <person name="Sterck L."/>
            <person name="Viollet A."/>
            <person name="Wang B.B."/>
            <person name="Wang K."/>
            <person name="Wang M."/>
            <person name="Wang X."/>
            <person name="Warfsmann J."/>
            <person name="Weissenbach J."/>
            <person name="White D.D."/>
            <person name="White J.D."/>
            <person name="Wiley G.B."/>
            <person name="Wincker P."/>
            <person name="Xing Y."/>
            <person name="Yang L."/>
            <person name="Yao Z."/>
            <person name="Ying F."/>
            <person name="Zhai J."/>
            <person name="Zhou L."/>
            <person name="Zuber A."/>
            <person name="Denarie J."/>
            <person name="Dixon R.A."/>
            <person name="May G.D."/>
            <person name="Schwartz D.C."/>
            <person name="Rogers J."/>
            <person name="Quetier F."/>
            <person name="Town C.D."/>
            <person name="Roe B.A."/>
        </authorList>
    </citation>
    <scope>NUCLEOTIDE SEQUENCE [LARGE SCALE GENOMIC DNA]</scope>
    <source>
        <strain evidence="6">A17</strain>
        <strain evidence="8 9">cv. Jemalong A17</strain>
    </source>
</reference>
<evidence type="ECO:0000256" key="4">
    <source>
        <dbReference type="SAM" id="MobiDB-lite"/>
    </source>
</evidence>
<feature type="region of interest" description="Disordered" evidence="4">
    <location>
        <begin position="1"/>
        <end position="20"/>
    </location>
</feature>
<evidence type="ECO:0000256" key="1">
    <source>
        <dbReference type="ARBA" id="ARBA00004123"/>
    </source>
</evidence>